<dbReference type="AlphaFoldDB" id="A0A6A8DKF9"/>
<dbReference type="InterPro" id="IPR019109">
    <property type="entry name" value="MamF_MmsF"/>
</dbReference>
<proteinExistence type="predicted"/>
<evidence type="ECO:0000256" key="1">
    <source>
        <dbReference type="ARBA" id="ARBA00004141"/>
    </source>
</evidence>
<evidence type="ECO:0000313" key="7">
    <source>
        <dbReference type="Proteomes" id="UP000799092"/>
    </source>
</evidence>
<protein>
    <recommendedName>
        <fullName evidence="8">DUF4870 domain-containing protein</fullName>
    </recommendedName>
</protein>
<dbReference type="OrthoDB" id="7595353at2"/>
<accession>A0A6A8DKF9</accession>
<comment type="caution">
    <text evidence="6">The sequence shown here is derived from an EMBL/GenBank/DDBJ whole genome shotgun (WGS) entry which is preliminary data.</text>
</comment>
<dbReference type="EMBL" id="WJNG01000015">
    <property type="protein sequence ID" value="MRH44261.1"/>
    <property type="molecule type" value="Genomic_DNA"/>
</dbReference>
<evidence type="ECO:0000313" key="6">
    <source>
        <dbReference type="EMBL" id="MRH44261.1"/>
    </source>
</evidence>
<evidence type="ECO:0008006" key="8">
    <source>
        <dbReference type="Google" id="ProtNLM"/>
    </source>
</evidence>
<keyword evidence="7" id="KW-1185">Reference proteome</keyword>
<feature type="transmembrane region" description="Helical" evidence="5">
    <location>
        <begin position="32"/>
        <end position="65"/>
    </location>
</feature>
<keyword evidence="4 5" id="KW-0472">Membrane</keyword>
<evidence type="ECO:0000256" key="2">
    <source>
        <dbReference type="ARBA" id="ARBA00022692"/>
    </source>
</evidence>
<sequence length="91" mass="9815">MGILAYLIFFIPLLAAKESKFAMYHANQGLNVFLLALAVNVVGTIVPILGWLIILPIGNILVLVLAIMGIINASKGEMKQLPMLGKISLIK</sequence>
<keyword evidence="3 5" id="KW-1133">Transmembrane helix</keyword>
<organism evidence="6 7">
    <name type="scientific">Aquibacillus halophilus</name>
    <dbReference type="NCBI Taxonomy" id="930132"/>
    <lineage>
        <taxon>Bacteria</taxon>
        <taxon>Bacillati</taxon>
        <taxon>Bacillota</taxon>
        <taxon>Bacilli</taxon>
        <taxon>Bacillales</taxon>
        <taxon>Bacillaceae</taxon>
        <taxon>Aquibacillus</taxon>
    </lineage>
</organism>
<name>A0A6A8DKF9_9BACI</name>
<comment type="subcellular location">
    <subcellularLocation>
        <location evidence="1">Membrane</location>
        <topology evidence="1">Multi-pass membrane protein</topology>
    </subcellularLocation>
</comment>
<dbReference type="Proteomes" id="UP000799092">
    <property type="component" value="Unassembled WGS sequence"/>
</dbReference>
<evidence type="ECO:0000256" key="3">
    <source>
        <dbReference type="ARBA" id="ARBA00022989"/>
    </source>
</evidence>
<evidence type="ECO:0000256" key="5">
    <source>
        <dbReference type="SAM" id="Phobius"/>
    </source>
</evidence>
<keyword evidence="2 5" id="KW-0812">Transmembrane</keyword>
<reference evidence="6" key="1">
    <citation type="submission" date="2019-11" db="EMBL/GenBank/DDBJ databases">
        <authorList>
            <person name="Li J."/>
        </authorList>
    </citation>
    <scope>NUCLEOTIDE SEQUENCE</scope>
    <source>
        <strain evidence="6">B6B</strain>
    </source>
</reference>
<gene>
    <name evidence="6" type="ORF">GH741_16580</name>
</gene>
<dbReference type="Pfam" id="PF09685">
    <property type="entry name" value="MamF_MmsF"/>
    <property type="match status" value="1"/>
</dbReference>
<evidence type="ECO:0000256" key="4">
    <source>
        <dbReference type="ARBA" id="ARBA00023136"/>
    </source>
</evidence>